<organism evidence="1 2">
    <name type="scientific">Hericium alpestre</name>
    <dbReference type="NCBI Taxonomy" id="135208"/>
    <lineage>
        <taxon>Eukaryota</taxon>
        <taxon>Fungi</taxon>
        <taxon>Dikarya</taxon>
        <taxon>Basidiomycota</taxon>
        <taxon>Agaricomycotina</taxon>
        <taxon>Agaricomycetes</taxon>
        <taxon>Russulales</taxon>
        <taxon>Hericiaceae</taxon>
        <taxon>Hericium</taxon>
    </lineage>
</organism>
<proteinExistence type="predicted"/>
<dbReference type="Proteomes" id="UP000298061">
    <property type="component" value="Unassembled WGS sequence"/>
</dbReference>
<accession>A0A4Y9ZTY8</accession>
<reference evidence="1 2" key="1">
    <citation type="submission" date="2019-02" db="EMBL/GenBank/DDBJ databases">
        <title>Genome sequencing of the rare red list fungi Hericium alpestre (H. flagellum).</title>
        <authorList>
            <person name="Buettner E."/>
            <person name="Kellner H."/>
        </authorList>
    </citation>
    <scope>NUCLEOTIDE SEQUENCE [LARGE SCALE GENOMIC DNA]</scope>
    <source>
        <strain evidence="1 2">DSM 108284</strain>
    </source>
</reference>
<dbReference type="EMBL" id="SFCI01001036">
    <property type="protein sequence ID" value="TFY76969.1"/>
    <property type="molecule type" value="Genomic_DNA"/>
</dbReference>
<sequence>MEQELHNIYHGYPRKIGAYKTSYEASRKVAVALALDLTGEEYKYRPVVARVLHKYLATHTMPIHHNVLRWPPGSPDGPDTSVFVSQVVFLKDDPDLEKRDLEEREEDRKAKAWLVEYGMEKEELEWVSFWDRFGFMPYGIEEHRPVIEYTYSEPRKPREKEEWEKEREIEITIARMLEDENFMKMLERR</sequence>
<protein>
    <submittedName>
        <fullName evidence="1">Uncharacterized protein</fullName>
    </submittedName>
</protein>
<dbReference type="AlphaFoldDB" id="A0A4Y9ZTY8"/>
<gene>
    <name evidence="1" type="ORF">EWM64_g7040</name>
</gene>
<evidence type="ECO:0000313" key="2">
    <source>
        <dbReference type="Proteomes" id="UP000298061"/>
    </source>
</evidence>
<name>A0A4Y9ZTY8_9AGAM</name>
<evidence type="ECO:0000313" key="1">
    <source>
        <dbReference type="EMBL" id="TFY76969.1"/>
    </source>
</evidence>
<comment type="caution">
    <text evidence="1">The sequence shown here is derived from an EMBL/GenBank/DDBJ whole genome shotgun (WGS) entry which is preliminary data.</text>
</comment>
<keyword evidence="2" id="KW-1185">Reference proteome</keyword>